<dbReference type="AlphaFoldDB" id="A0A6M3KZK5"/>
<dbReference type="EMBL" id="MT142269">
    <property type="protein sequence ID" value="QJA77202.1"/>
    <property type="molecule type" value="Genomic_DNA"/>
</dbReference>
<name>A0A6M3KZK5_9ZZZZ</name>
<protein>
    <submittedName>
        <fullName evidence="2">Uncharacterized protein</fullName>
    </submittedName>
</protein>
<dbReference type="EMBL" id="MT142726">
    <property type="protein sequence ID" value="QJA87687.1"/>
    <property type="molecule type" value="Genomic_DNA"/>
</dbReference>
<reference evidence="2" key="1">
    <citation type="submission" date="2020-03" db="EMBL/GenBank/DDBJ databases">
        <title>The deep terrestrial virosphere.</title>
        <authorList>
            <person name="Holmfeldt K."/>
            <person name="Nilsson E."/>
            <person name="Simone D."/>
            <person name="Lopez-Fernandez M."/>
            <person name="Wu X."/>
            <person name="de Brujin I."/>
            <person name="Lundin D."/>
            <person name="Andersson A."/>
            <person name="Bertilsson S."/>
            <person name="Dopson M."/>
        </authorList>
    </citation>
    <scope>NUCLEOTIDE SEQUENCE</scope>
    <source>
        <strain evidence="1">MM415A01353</strain>
        <strain evidence="2">MM415B02909</strain>
    </source>
</reference>
<organism evidence="2">
    <name type="scientific">viral metagenome</name>
    <dbReference type="NCBI Taxonomy" id="1070528"/>
    <lineage>
        <taxon>unclassified sequences</taxon>
        <taxon>metagenomes</taxon>
        <taxon>organismal metagenomes</taxon>
    </lineage>
</organism>
<gene>
    <name evidence="1" type="ORF">MM415A01353_0012</name>
    <name evidence="2" type="ORF">MM415B02909_0010</name>
</gene>
<sequence length="147" mass="16877">MIITIKRVEEATKGDRSWKVIFFDKDGEERAKNIFLADKYPLLQPGATIEIIQVKSGQYWDITDIKPVTEQDAVQKAQPATYSAKSTDRNSIERQQALIQAVKFVTESDYKGDVFRCIQTADIFDKWLSGELEYKSFEAAFKKEAKK</sequence>
<evidence type="ECO:0000313" key="1">
    <source>
        <dbReference type="EMBL" id="QJA77202.1"/>
    </source>
</evidence>
<accession>A0A6M3KZK5</accession>
<proteinExistence type="predicted"/>
<evidence type="ECO:0000313" key="2">
    <source>
        <dbReference type="EMBL" id="QJA87687.1"/>
    </source>
</evidence>